<feature type="transmembrane region" description="Helical" evidence="2">
    <location>
        <begin position="119"/>
        <end position="136"/>
    </location>
</feature>
<dbReference type="EMBL" id="JAGEOJ010000004">
    <property type="protein sequence ID" value="MBO2447415.1"/>
    <property type="molecule type" value="Genomic_DNA"/>
</dbReference>
<dbReference type="InterPro" id="IPR055568">
    <property type="entry name" value="DUF7144"/>
</dbReference>
<proteinExistence type="predicted"/>
<dbReference type="RefSeq" id="WP_208255070.1">
    <property type="nucleotide sequence ID" value="NZ_JAGEOJ010000004.1"/>
</dbReference>
<dbReference type="Proteomes" id="UP000669179">
    <property type="component" value="Unassembled WGS sequence"/>
</dbReference>
<evidence type="ECO:0000313" key="5">
    <source>
        <dbReference type="Proteomes" id="UP000669179"/>
    </source>
</evidence>
<name>A0A939T8Y6_9ACTN</name>
<dbReference type="AlphaFoldDB" id="A0A939T8Y6"/>
<sequence length="168" mass="18431">MSEQQEHQQTQPPQTPPQAEPQEPREPQAAEQPAQPQQHDATAAWVHGLSMFAGVMLILIGVLQAMEGLAAVLNDKFYVGTPNYVFEFDVTAWGWSQMLIGVMLAVAGYGVLDGRLWGRVIGIIVAVLSTVANFLYTPHSPVWSILIVLLNIAVIWALCVHSRFAEDA</sequence>
<feature type="transmembrane region" description="Helical" evidence="2">
    <location>
        <begin position="52"/>
        <end position="73"/>
    </location>
</feature>
<comment type="caution">
    <text evidence="4">The sequence shown here is derived from an EMBL/GenBank/DDBJ whole genome shotgun (WGS) entry which is preliminary data.</text>
</comment>
<keyword evidence="2" id="KW-1133">Transmembrane helix</keyword>
<keyword evidence="2" id="KW-0812">Transmembrane</keyword>
<protein>
    <recommendedName>
        <fullName evidence="3">DUF7144 domain-containing protein</fullName>
    </recommendedName>
</protein>
<feature type="transmembrane region" description="Helical" evidence="2">
    <location>
        <begin position="142"/>
        <end position="160"/>
    </location>
</feature>
<feature type="domain" description="DUF7144" evidence="3">
    <location>
        <begin position="50"/>
        <end position="163"/>
    </location>
</feature>
<dbReference type="Pfam" id="PF23636">
    <property type="entry name" value="DUF7144"/>
    <property type="match status" value="1"/>
</dbReference>
<evidence type="ECO:0000259" key="3">
    <source>
        <dbReference type="Pfam" id="PF23636"/>
    </source>
</evidence>
<evidence type="ECO:0000256" key="1">
    <source>
        <dbReference type="SAM" id="MobiDB-lite"/>
    </source>
</evidence>
<accession>A0A939T8Y6</accession>
<keyword evidence="5" id="KW-1185">Reference proteome</keyword>
<evidence type="ECO:0000256" key="2">
    <source>
        <dbReference type="SAM" id="Phobius"/>
    </source>
</evidence>
<reference evidence="4" key="1">
    <citation type="submission" date="2021-03" db="EMBL/GenBank/DDBJ databases">
        <authorList>
            <person name="Kanchanasin P."/>
            <person name="Saeng-In P."/>
            <person name="Phongsopitanun W."/>
            <person name="Yuki M."/>
            <person name="Kudo T."/>
            <person name="Ohkuma M."/>
            <person name="Tanasupawat S."/>
        </authorList>
    </citation>
    <scope>NUCLEOTIDE SEQUENCE</scope>
    <source>
        <strain evidence="4">GKU 128</strain>
    </source>
</reference>
<feature type="region of interest" description="Disordered" evidence="1">
    <location>
        <begin position="1"/>
        <end position="37"/>
    </location>
</feature>
<organism evidence="4 5">
    <name type="scientific">Actinomadura barringtoniae</name>
    <dbReference type="NCBI Taxonomy" id="1427535"/>
    <lineage>
        <taxon>Bacteria</taxon>
        <taxon>Bacillati</taxon>
        <taxon>Actinomycetota</taxon>
        <taxon>Actinomycetes</taxon>
        <taxon>Streptosporangiales</taxon>
        <taxon>Thermomonosporaceae</taxon>
        <taxon>Actinomadura</taxon>
    </lineage>
</organism>
<evidence type="ECO:0000313" key="4">
    <source>
        <dbReference type="EMBL" id="MBO2447415.1"/>
    </source>
</evidence>
<keyword evidence="2" id="KW-0472">Membrane</keyword>
<gene>
    <name evidence="4" type="ORF">J4573_09985</name>
</gene>
<feature type="transmembrane region" description="Helical" evidence="2">
    <location>
        <begin position="93"/>
        <end position="112"/>
    </location>
</feature>